<name>A0ABQ5YPN6_9BURK</name>
<gene>
    <name evidence="2" type="ORF">GCM10007875_16180</name>
</gene>
<protein>
    <recommendedName>
        <fullName evidence="1">DUF6475 domain-containing protein</fullName>
    </recommendedName>
</protein>
<feature type="domain" description="DUF6475" evidence="1">
    <location>
        <begin position="99"/>
        <end position="186"/>
    </location>
</feature>
<keyword evidence="3" id="KW-1185">Reference proteome</keyword>
<dbReference type="EMBL" id="BSOJ01000015">
    <property type="protein sequence ID" value="GLR26528.1"/>
    <property type="molecule type" value="Genomic_DNA"/>
</dbReference>
<dbReference type="InterPro" id="IPR045521">
    <property type="entry name" value="DUF6475"/>
</dbReference>
<evidence type="ECO:0000313" key="3">
    <source>
        <dbReference type="Proteomes" id="UP001156664"/>
    </source>
</evidence>
<sequence length="219" mass="24804">MKPTDFEAFSAMLCAVSEMYGKTVSEFANSLYWNALQNYELNSVRQAFDRHVKNPDTGQWMPKPADLIRMMQGSTQDSSMLAWSKVDKAVRVVGPYQTVTFDDPVIHRVISDMGGWVDICSKTDAEWPFVQREFENRYKGYATRGEIPEHLPSLAGIADAENLKQGHQMQPVTLIGNRRRAESNYRSGSHEAGLLQISTLLPETIQRITNNQGDRREAC</sequence>
<comment type="caution">
    <text evidence="2">The sequence shown here is derived from an EMBL/GenBank/DDBJ whole genome shotgun (WGS) entry which is preliminary data.</text>
</comment>
<evidence type="ECO:0000259" key="1">
    <source>
        <dbReference type="Pfam" id="PF20081"/>
    </source>
</evidence>
<reference evidence="3" key="1">
    <citation type="journal article" date="2019" name="Int. J. Syst. Evol. Microbiol.">
        <title>The Global Catalogue of Microorganisms (GCM) 10K type strain sequencing project: providing services to taxonomists for standard genome sequencing and annotation.</title>
        <authorList>
            <consortium name="The Broad Institute Genomics Platform"/>
            <consortium name="The Broad Institute Genome Sequencing Center for Infectious Disease"/>
            <person name="Wu L."/>
            <person name="Ma J."/>
        </authorList>
    </citation>
    <scope>NUCLEOTIDE SEQUENCE [LARGE SCALE GENOMIC DNA]</scope>
    <source>
        <strain evidence="3">NBRC 105857</strain>
    </source>
</reference>
<proteinExistence type="predicted"/>
<accession>A0ABQ5YPN6</accession>
<organism evidence="2 3">
    <name type="scientific">Limnobacter litoralis</name>
    <dbReference type="NCBI Taxonomy" id="481366"/>
    <lineage>
        <taxon>Bacteria</taxon>
        <taxon>Pseudomonadati</taxon>
        <taxon>Pseudomonadota</taxon>
        <taxon>Betaproteobacteria</taxon>
        <taxon>Burkholderiales</taxon>
        <taxon>Burkholderiaceae</taxon>
        <taxon>Limnobacter</taxon>
    </lineage>
</organism>
<dbReference type="RefSeq" id="WP_284281148.1">
    <property type="nucleotide sequence ID" value="NZ_BSOJ01000015.1"/>
</dbReference>
<dbReference type="Pfam" id="PF20081">
    <property type="entry name" value="DUF6475"/>
    <property type="match status" value="1"/>
</dbReference>
<dbReference type="Proteomes" id="UP001156664">
    <property type="component" value="Unassembled WGS sequence"/>
</dbReference>
<evidence type="ECO:0000313" key="2">
    <source>
        <dbReference type="EMBL" id="GLR26528.1"/>
    </source>
</evidence>